<dbReference type="InterPro" id="IPR009057">
    <property type="entry name" value="Homeodomain-like_sf"/>
</dbReference>
<feature type="transmembrane region" description="Helical" evidence="4">
    <location>
        <begin position="6"/>
        <end position="27"/>
    </location>
</feature>
<accession>A0A5S3PWC5</accession>
<evidence type="ECO:0000256" key="1">
    <source>
        <dbReference type="ARBA" id="ARBA00023015"/>
    </source>
</evidence>
<evidence type="ECO:0000313" key="6">
    <source>
        <dbReference type="EMBL" id="TMM59299.1"/>
    </source>
</evidence>
<gene>
    <name evidence="6" type="ORF">FEE95_07655</name>
</gene>
<feature type="domain" description="HTH araC/xylS-type" evidence="5">
    <location>
        <begin position="239"/>
        <end position="345"/>
    </location>
</feature>
<dbReference type="PANTHER" id="PTHR43280:SF29">
    <property type="entry name" value="ARAC-FAMILY TRANSCRIPTIONAL REGULATOR"/>
    <property type="match status" value="1"/>
</dbReference>
<keyword evidence="4" id="KW-0472">Membrane</keyword>
<dbReference type="AlphaFoldDB" id="A0A5S3PWC5"/>
<dbReference type="OrthoDB" id="9779074at2"/>
<evidence type="ECO:0000256" key="2">
    <source>
        <dbReference type="ARBA" id="ARBA00023125"/>
    </source>
</evidence>
<dbReference type="Pfam" id="PF12833">
    <property type="entry name" value="HTH_18"/>
    <property type="match status" value="1"/>
</dbReference>
<dbReference type="GO" id="GO:0043565">
    <property type="term" value="F:sequence-specific DNA binding"/>
    <property type="evidence" value="ECO:0007669"/>
    <property type="project" value="InterPro"/>
</dbReference>
<dbReference type="SUPFAM" id="SSF46689">
    <property type="entry name" value="Homeodomain-like"/>
    <property type="match status" value="1"/>
</dbReference>
<dbReference type="PROSITE" id="PS01124">
    <property type="entry name" value="HTH_ARAC_FAMILY_2"/>
    <property type="match status" value="1"/>
</dbReference>
<dbReference type="InterPro" id="IPR018062">
    <property type="entry name" value="HTH_AraC-typ_CS"/>
</dbReference>
<evidence type="ECO:0000313" key="7">
    <source>
        <dbReference type="Proteomes" id="UP000310314"/>
    </source>
</evidence>
<dbReference type="SMART" id="SM00342">
    <property type="entry name" value="HTH_ARAC"/>
    <property type="match status" value="1"/>
</dbReference>
<sequence length="347" mass="39933">MNVSDELLFFFSALGVFNALLISFYFFFFKKPKNVSNFFLGLLLLMLAIRVGKSVFYYFNDDLAQIFIKVGLAACILIGPALYFYMKSCVRSDSKTRFWTLHFLVLLTLSILVGVSFPETHDPWVIGRSLSWVEIIYLVWLGYILASGWVIRSTINKLFNKNEKLSDFDFWVLSVFIGNVIIWVAYKTCSYTSYIVGALSFSFIFYLLFLLIHFRRTKGAIFDKNHKYSNKKIEAAEAENLVEQLNHLMVNEKIYTDADLKLSDVASKMNILPHTLSQLINDNLGKSFTSLVNEYRVQEAKNLIQSNTHIKLEAVGYDCGFNSKSTFYSVFKKMTKTTPAKYKESIS</sequence>
<keyword evidence="2" id="KW-0238">DNA-binding</keyword>
<dbReference type="Gene3D" id="1.10.10.60">
    <property type="entry name" value="Homeodomain-like"/>
    <property type="match status" value="2"/>
</dbReference>
<name>A0A5S3PWC5_9FLAO</name>
<feature type="transmembrane region" description="Helical" evidence="4">
    <location>
        <begin position="192"/>
        <end position="214"/>
    </location>
</feature>
<keyword evidence="4" id="KW-1133">Transmembrane helix</keyword>
<evidence type="ECO:0000256" key="4">
    <source>
        <dbReference type="SAM" id="Phobius"/>
    </source>
</evidence>
<reference evidence="6 7" key="1">
    <citation type="submission" date="2019-05" db="EMBL/GenBank/DDBJ databases">
        <authorList>
            <person name="Zhang J.-Y."/>
            <person name="Feg X."/>
            <person name="Du Z.-J."/>
        </authorList>
    </citation>
    <scope>NUCLEOTIDE SEQUENCE [LARGE SCALE GENOMIC DNA]</scope>
    <source>
        <strain evidence="6 7">RZ26</strain>
    </source>
</reference>
<dbReference type="EMBL" id="VATY01000001">
    <property type="protein sequence ID" value="TMM59299.1"/>
    <property type="molecule type" value="Genomic_DNA"/>
</dbReference>
<keyword evidence="7" id="KW-1185">Reference proteome</keyword>
<dbReference type="InterPro" id="IPR018060">
    <property type="entry name" value="HTH_AraC"/>
</dbReference>
<organism evidence="6 7">
    <name type="scientific">Maribacter algarum</name>
    <name type="common">ex Zhang et al. 2020</name>
    <dbReference type="NCBI Taxonomy" id="2578118"/>
    <lineage>
        <taxon>Bacteria</taxon>
        <taxon>Pseudomonadati</taxon>
        <taxon>Bacteroidota</taxon>
        <taxon>Flavobacteriia</taxon>
        <taxon>Flavobacteriales</taxon>
        <taxon>Flavobacteriaceae</taxon>
        <taxon>Maribacter</taxon>
    </lineage>
</organism>
<comment type="caution">
    <text evidence="6">The sequence shown here is derived from an EMBL/GenBank/DDBJ whole genome shotgun (WGS) entry which is preliminary data.</text>
</comment>
<feature type="transmembrane region" description="Helical" evidence="4">
    <location>
        <begin position="98"/>
        <end position="117"/>
    </location>
</feature>
<evidence type="ECO:0000259" key="5">
    <source>
        <dbReference type="PROSITE" id="PS01124"/>
    </source>
</evidence>
<keyword evidence="3" id="KW-0804">Transcription</keyword>
<keyword evidence="1" id="KW-0805">Transcription regulation</keyword>
<dbReference type="RefSeq" id="WP_138657287.1">
    <property type="nucleotide sequence ID" value="NZ_VATY01000001.1"/>
</dbReference>
<protein>
    <submittedName>
        <fullName evidence="6">Helix-turn-helix transcriptional regulator</fullName>
    </submittedName>
</protein>
<evidence type="ECO:0000256" key="3">
    <source>
        <dbReference type="ARBA" id="ARBA00023163"/>
    </source>
</evidence>
<keyword evidence="4" id="KW-0812">Transmembrane</keyword>
<feature type="transmembrane region" description="Helical" evidence="4">
    <location>
        <begin position="39"/>
        <end position="60"/>
    </location>
</feature>
<dbReference type="GO" id="GO:0003700">
    <property type="term" value="F:DNA-binding transcription factor activity"/>
    <property type="evidence" value="ECO:0007669"/>
    <property type="project" value="InterPro"/>
</dbReference>
<feature type="transmembrane region" description="Helical" evidence="4">
    <location>
        <begin position="129"/>
        <end position="150"/>
    </location>
</feature>
<feature type="transmembrane region" description="Helical" evidence="4">
    <location>
        <begin position="170"/>
        <end position="186"/>
    </location>
</feature>
<feature type="transmembrane region" description="Helical" evidence="4">
    <location>
        <begin position="66"/>
        <end position="86"/>
    </location>
</feature>
<dbReference type="PANTHER" id="PTHR43280">
    <property type="entry name" value="ARAC-FAMILY TRANSCRIPTIONAL REGULATOR"/>
    <property type="match status" value="1"/>
</dbReference>
<dbReference type="PROSITE" id="PS00041">
    <property type="entry name" value="HTH_ARAC_FAMILY_1"/>
    <property type="match status" value="1"/>
</dbReference>
<dbReference type="Proteomes" id="UP000310314">
    <property type="component" value="Unassembled WGS sequence"/>
</dbReference>
<proteinExistence type="predicted"/>